<gene>
    <name evidence="1" type="ordered locus">AciX9_1393</name>
</gene>
<evidence type="ECO:0000313" key="1">
    <source>
        <dbReference type="EMBL" id="ADW68452.1"/>
    </source>
</evidence>
<keyword evidence="2" id="KW-1185">Reference proteome</keyword>
<dbReference type="Proteomes" id="UP000000343">
    <property type="component" value="Chromosome"/>
</dbReference>
<dbReference type="AlphaFoldDB" id="E8WW69"/>
<dbReference type="KEGG" id="acm:AciX9_1393"/>
<dbReference type="EMBL" id="CP002480">
    <property type="protein sequence ID" value="ADW68452.1"/>
    <property type="molecule type" value="Genomic_DNA"/>
</dbReference>
<name>E8WW69_GRATM</name>
<dbReference type="STRING" id="1198114.AciX9_1393"/>
<dbReference type="PaxDb" id="1198114-AciX9_1393"/>
<dbReference type="HOGENOM" id="CLU_1978400_0_0_0"/>
<accession>E8WW69</accession>
<proteinExistence type="predicted"/>
<reference evidence="2" key="1">
    <citation type="submission" date="2011-01" db="EMBL/GenBank/DDBJ databases">
        <title>Complete sequence of chromosome of Acidobacterium sp. MP5ACTX9.</title>
        <authorList>
            <consortium name="US DOE Joint Genome Institute"/>
            <person name="Lucas S."/>
            <person name="Copeland A."/>
            <person name="Lapidus A."/>
            <person name="Cheng J.-F."/>
            <person name="Goodwin L."/>
            <person name="Pitluck S."/>
            <person name="Teshima H."/>
            <person name="Detter J.C."/>
            <person name="Han C."/>
            <person name="Tapia R."/>
            <person name="Land M."/>
            <person name="Hauser L."/>
            <person name="Kyrpides N."/>
            <person name="Ivanova N."/>
            <person name="Ovchinnikova G."/>
            <person name="Pagani I."/>
            <person name="Rawat S.R."/>
            <person name="Mannisto M."/>
            <person name="Haggblom M.M."/>
            <person name="Woyke T."/>
        </authorList>
    </citation>
    <scope>NUCLEOTIDE SEQUENCE [LARGE SCALE GENOMIC DNA]</scope>
    <source>
        <strain evidence="2">MP5ACTX9</strain>
    </source>
</reference>
<evidence type="ECO:0000313" key="2">
    <source>
        <dbReference type="Proteomes" id="UP000000343"/>
    </source>
</evidence>
<dbReference type="RefSeq" id="WP_013579774.1">
    <property type="nucleotide sequence ID" value="NC_015064.1"/>
</dbReference>
<sequence>MALQKNPASRSSTFRWIVSSLLCLLALVIAVVPCSAAMQPTASMMAMPPAAHCAECCPQSTQSVAALCCVAPLPPAQQISLASYALPAPSSNLTTALPTLTMKTDAPSQASASIQLRPPLHPILRI</sequence>
<organism evidence="2">
    <name type="scientific">Granulicella tundricola (strain ATCC BAA-1859 / DSM 23138 / MP5ACTX9)</name>
    <dbReference type="NCBI Taxonomy" id="1198114"/>
    <lineage>
        <taxon>Bacteria</taxon>
        <taxon>Pseudomonadati</taxon>
        <taxon>Acidobacteriota</taxon>
        <taxon>Terriglobia</taxon>
        <taxon>Terriglobales</taxon>
        <taxon>Acidobacteriaceae</taxon>
        <taxon>Granulicella</taxon>
    </lineage>
</organism>
<protein>
    <submittedName>
        <fullName evidence="1">Uncharacterized protein</fullName>
    </submittedName>
</protein>